<keyword evidence="2" id="KW-0812">Transmembrane</keyword>
<feature type="transmembrane region" description="Helical" evidence="2">
    <location>
        <begin position="663"/>
        <end position="681"/>
    </location>
</feature>
<dbReference type="InterPro" id="IPR019286">
    <property type="entry name" value="DUF2339_TM"/>
</dbReference>
<feature type="transmembrane region" description="Helical" evidence="2">
    <location>
        <begin position="870"/>
        <end position="887"/>
    </location>
</feature>
<feature type="compositionally biased region" description="Basic and acidic residues" evidence="1">
    <location>
        <begin position="168"/>
        <end position="182"/>
    </location>
</feature>
<accession>A0A377R4Y6</accession>
<evidence type="ECO:0000256" key="2">
    <source>
        <dbReference type="SAM" id="Phobius"/>
    </source>
</evidence>
<gene>
    <name evidence="3" type="ORF">NCTC13336_02325</name>
</gene>
<feature type="transmembrane region" description="Helical" evidence="2">
    <location>
        <begin position="968"/>
        <end position="988"/>
    </location>
</feature>
<feature type="transmembrane region" description="Helical" evidence="2">
    <location>
        <begin position="899"/>
        <end position="919"/>
    </location>
</feature>
<dbReference type="PANTHER" id="PTHR38434">
    <property type="entry name" value="BLL2549 PROTEIN"/>
    <property type="match status" value="1"/>
</dbReference>
<keyword evidence="2" id="KW-0472">Membrane</keyword>
<dbReference type="AlphaFoldDB" id="A0A377R4Y6"/>
<feature type="transmembrane region" description="Helical" evidence="2">
    <location>
        <begin position="337"/>
        <end position="356"/>
    </location>
</feature>
<keyword evidence="4" id="KW-1185">Reference proteome</keyword>
<protein>
    <submittedName>
        <fullName evidence="3">Predicted membrane protein</fullName>
    </submittedName>
</protein>
<sequence>MKYILFFAAALLGAVYGETVAGLLAGAVLWLAVHHISWKERAGGRGEELAALRREVDDLRQRVAALEGVRPVQPGLGGGLPAGNAGREEASAPPPSVPQERPPVSLPAAAGELPASVSEHAVCTQENIPAAQEPSAPDSPPASALARMRGARERKHSDGSLQTASVSGHRDGAALAENDRPSENAGGDGAQYAANPLAAWFVRNPLLKAGVVVLFLGLAFLLRYASERVDVPVGLRYLGVAGAGLAAAFAGWRLQRRRREYGLVLEGFGIAVMYLTALAALKLHPLLPAPAVFAVMVGLVACAAVLAVKQDAQPMAQAALAGGLAAPLLVSDGSGQYLVLFSYLALLNAGVAFAAWFKAWRPLNLTGFAGTFLIAAAWGMRDYAPPLFASVEPFLLYHWLLYTLIAFLFARRRLSDRAEEGVPPLADNAALDEIAARIAAYGMRVHLLDHTLLFGTAVAAFALQWAMTVHLPYGAGWSALGFAAVYACAALLLRGREPLRVLRQAFAALALAFATLAVPLFFDGADTASLWTLEAVLFYYMGLRQRLPQLRLFALAVYLSAAVAQLWSYHWGAGLSDGLIQGSRTGTLLAAGGGMLPYVLWAHLRREAPAYWERVFQTASLAAALFYASLLPLLLFSSAKALITAYTLLALAWAVCRSRLGQAVFAVFSLLCALALPLTHLRQPFCCAAWVSRYGQTALPPVEAAHYLLLAALAAAAAWLLSQPQQRPARAAARAGSVVFLIALVLADTAWRGALRPSENAVMWLHPLLLLPPFVYAARRLCWRGAQRILLAAAFLFALRLAGEDFRAAPLAAWAVLAAQTVLMFWQLDGGKSGANGTSRRIPHAAALLLFALLWQQLVFQTASLRLDGVWLQLSRLAVPAAYLLLLQTGLPLFRRHPAVYRTFGGALCALAAAVWLVWANVSAPHPPAPLPYLPLLNPLEAAAAFVLWYGFRALTRTGWNGKARRRGFYALCSAAFLTISAGVMRLWHFYGGIAWNADALLHSLGVQAALSVVWAATAIVMMVSGNRSGSRLRWMAGAVLMGVVVVKLFLVELGGSGGIERIVSFIIVGLLLLIVGWAAPVPPRESERKNHG</sequence>
<dbReference type="Pfam" id="PF10101">
    <property type="entry name" value="DUF2339"/>
    <property type="match status" value="2"/>
</dbReference>
<dbReference type="Proteomes" id="UP000254293">
    <property type="component" value="Unassembled WGS sequence"/>
</dbReference>
<feature type="transmembrane region" description="Helical" evidence="2">
    <location>
        <begin position="1033"/>
        <end position="1051"/>
    </location>
</feature>
<feature type="transmembrane region" description="Helical" evidence="2">
    <location>
        <begin position="261"/>
        <end position="281"/>
    </location>
</feature>
<name>A0A377R4Y6_9NEIS</name>
<dbReference type="RefSeq" id="WP_115309272.1">
    <property type="nucleotide sequence ID" value="NZ_UGJJ01000003.1"/>
</dbReference>
<evidence type="ECO:0000313" key="4">
    <source>
        <dbReference type="Proteomes" id="UP000254293"/>
    </source>
</evidence>
<feature type="transmembrane region" description="Helical" evidence="2">
    <location>
        <begin position="704"/>
        <end position="721"/>
    </location>
</feature>
<organism evidence="3 4">
    <name type="scientific">Kingella potus</name>
    <dbReference type="NCBI Taxonomy" id="265175"/>
    <lineage>
        <taxon>Bacteria</taxon>
        <taxon>Pseudomonadati</taxon>
        <taxon>Pseudomonadota</taxon>
        <taxon>Betaproteobacteria</taxon>
        <taxon>Neisseriales</taxon>
        <taxon>Neisseriaceae</taxon>
        <taxon>Kingella</taxon>
    </lineage>
</organism>
<proteinExistence type="predicted"/>
<evidence type="ECO:0000313" key="3">
    <source>
        <dbReference type="EMBL" id="STR03403.1"/>
    </source>
</evidence>
<feature type="transmembrane region" description="Helical" evidence="2">
    <location>
        <begin position="761"/>
        <end position="778"/>
    </location>
</feature>
<feature type="transmembrane region" description="Helical" evidence="2">
    <location>
        <begin position="616"/>
        <end position="635"/>
    </location>
</feature>
<feature type="transmembrane region" description="Helical" evidence="2">
    <location>
        <begin position="939"/>
        <end position="956"/>
    </location>
</feature>
<dbReference type="PANTHER" id="PTHR38434:SF1">
    <property type="entry name" value="BLL2549 PROTEIN"/>
    <property type="match status" value="1"/>
</dbReference>
<feature type="compositionally biased region" description="Pro residues" evidence="1">
    <location>
        <begin position="92"/>
        <end position="105"/>
    </location>
</feature>
<reference evidence="3 4" key="1">
    <citation type="submission" date="2018-06" db="EMBL/GenBank/DDBJ databases">
        <authorList>
            <consortium name="Pathogen Informatics"/>
            <person name="Doyle S."/>
        </authorList>
    </citation>
    <scope>NUCLEOTIDE SEQUENCE [LARGE SCALE GENOMIC DNA]</scope>
    <source>
        <strain evidence="3 4">NCTC13336</strain>
    </source>
</reference>
<keyword evidence="2" id="KW-1133">Transmembrane helix</keyword>
<feature type="transmembrane region" description="Helical" evidence="2">
    <location>
        <begin position="6"/>
        <end position="33"/>
    </location>
</feature>
<feature type="transmembrane region" description="Helical" evidence="2">
    <location>
        <begin position="473"/>
        <end position="493"/>
    </location>
</feature>
<feature type="transmembrane region" description="Helical" evidence="2">
    <location>
        <begin position="587"/>
        <end position="604"/>
    </location>
</feature>
<feature type="transmembrane region" description="Helical" evidence="2">
    <location>
        <begin position="237"/>
        <end position="254"/>
    </location>
</feature>
<feature type="transmembrane region" description="Helical" evidence="2">
    <location>
        <begin position="447"/>
        <end position="467"/>
    </location>
</feature>
<feature type="region of interest" description="Disordered" evidence="1">
    <location>
        <begin position="70"/>
        <end position="107"/>
    </location>
</feature>
<evidence type="ECO:0000256" key="1">
    <source>
        <dbReference type="SAM" id="MobiDB-lite"/>
    </source>
</evidence>
<feature type="transmembrane region" description="Helical" evidence="2">
    <location>
        <begin position="287"/>
        <end position="308"/>
    </location>
</feature>
<feature type="transmembrane region" description="Helical" evidence="2">
    <location>
        <begin position="387"/>
        <end position="410"/>
    </location>
</feature>
<feature type="transmembrane region" description="Helical" evidence="2">
    <location>
        <begin position="846"/>
        <end position="864"/>
    </location>
</feature>
<feature type="transmembrane region" description="Helical" evidence="2">
    <location>
        <begin position="733"/>
        <end position="755"/>
    </location>
</feature>
<dbReference type="OrthoDB" id="207428at2"/>
<dbReference type="EMBL" id="UGJJ01000003">
    <property type="protein sequence ID" value="STR03403.1"/>
    <property type="molecule type" value="Genomic_DNA"/>
</dbReference>
<feature type="transmembrane region" description="Helical" evidence="2">
    <location>
        <begin position="1000"/>
        <end position="1021"/>
    </location>
</feature>
<feature type="transmembrane region" description="Helical" evidence="2">
    <location>
        <begin position="505"/>
        <end position="522"/>
    </location>
</feature>
<feature type="transmembrane region" description="Helical" evidence="2">
    <location>
        <begin position="1063"/>
        <end position="1082"/>
    </location>
</feature>
<feature type="transmembrane region" description="Helical" evidence="2">
    <location>
        <begin position="550"/>
        <end position="567"/>
    </location>
</feature>
<feature type="transmembrane region" description="Helical" evidence="2">
    <location>
        <begin position="206"/>
        <end position="225"/>
    </location>
</feature>
<feature type="compositionally biased region" description="Low complexity" evidence="1">
    <location>
        <begin position="129"/>
        <end position="146"/>
    </location>
</feature>
<feature type="region of interest" description="Disordered" evidence="1">
    <location>
        <begin position="128"/>
        <end position="188"/>
    </location>
</feature>